<dbReference type="AlphaFoldDB" id="A0A1V3L3J4"/>
<name>A0A1V3L3J4_9PAST</name>
<sequence length="229" mass="26653">MLSDKEIELLKKGAFGVTKDGKKVKFIGRSHNNGFVYAIYNSDGILETKFYDLLLYYFDDYREDLLNIVGLWKDKPEPFNLERALAGEPVLLRNGDKAFVKFQLGAPVIGYHSLVGYRINEKGREERCSWFDDGNRDDNLKIIGMWKEPEPVKPSADDLPKPIRNIYIFNSLNEVWMIGHSEQLGVVFPVRVKRYGHEWDRWKRISADNGCFYATEEDCQAVCNWLMNR</sequence>
<evidence type="ECO:0000313" key="1">
    <source>
        <dbReference type="EMBL" id="OOF84180.1"/>
    </source>
</evidence>
<protein>
    <submittedName>
        <fullName evidence="1">Uncharacterized protein</fullName>
    </submittedName>
</protein>
<dbReference type="Proteomes" id="UP000189549">
    <property type="component" value="Unassembled WGS sequence"/>
</dbReference>
<accession>A0A1V3L3J4</accession>
<reference evidence="1 2" key="1">
    <citation type="submission" date="2016-10" db="EMBL/GenBank/DDBJ databases">
        <title>Rodentibacter gen. nov. and new species.</title>
        <authorList>
            <person name="Christensen H."/>
        </authorList>
    </citation>
    <scope>NUCLEOTIDE SEQUENCE [LARGE SCALE GENOMIC DNA]</scope>
    <source>
        <strain evidence="1 2">Ppn157</strain>
    </source>
</reference>
<gene>
    <name evidence="1" type="ORF">BKG93_08390</name>
</gene>
<comment type="caution">
    <text evidence="1">The sequence shown here is derived from an EMBL/GenBank/DDBJ whole genome shotgun (WGS) entry which is preliminary data.</text>
</comment>
<dbReference type="RefSeq" id="WP_077476650.1">
    <property type="nucleotide sequence ID" value="NZ_MLAH01000051.1"/>
</dbReference>
<organism evidence="1 2">
    <name type="scientific">Rodentibacter ratti</name>
    <dbReference type="NCBI Taxonomy" id="1906745"/>
    <lineage>
        <taxon>Bacteria</taxon>
        <taxon>Pseudomonadati</taxon>
        <taxon>Pseudomonadota</taxon>
        <taxon>Gammaproteobacteria</taxon>
        <taxon>Pasteurellales</taxon>
        <taxon>Pasteurellaceae</taxon>
        <taxon>Rodentibacter</taxon>
    </lineage>
</organism>
<evidence type="ECO:0000313" key="2">
    <source>
        <dbReference type="Proteomes" id="UP000189549"/>
    </source>
</evidence>
<dbReference type="EMBL" id="MLAH01000051">
    <property type="protein sequence ID" value="OOF84180.1"/>
    <property type="molecule type" value="Genomic_DNA"/>
</dbReference>
<proteinExistence type="predicted"/>